<dbReference type="InterPro" id="IPR007793">
    <property type="entry name" value="DivIVA_fam"/>
</dbReference>
<dbReference type="OrthoDB" id="5198800at2"/>
<proteinExistence type="predicted"/>
<organism evidence="2 3">
    <name type="scientific">Paraconexibacter algicola</name>
    <dbReference type="NCBI Taxonomy" id="2133960"/>
    <lineage>
        <taxon>Bacteria</taxon>
        <taxon>Bacillati</taxon>
        <taxon>Actinomycetota</taxon>
        <taxon>Thermoleophilia</taxon>
        <taxon>Solirubrobacterales</taxon>
        <taxon>Paraconexibacteraceae</taxon>
        <taxon>Paraconexibacter</taxon>
    </lineage>
</organism>
<dbReference type="RefSeq" id="WP_107569934.1">
    <property type="nucleotide sequence ID" value="NZ_PYYB01000002.1"/>
</dbReference>
<name>A0A2T4UEQ2_9ACTN</name>
<dbReference type="Proteomes" id="UP000240739">
    <property type="component" value="Unassembled WGS sequence"/>
</dbReference>
<keyword evidence="3" id="KW-1185">Reference proteome</keyword>
<feature type="region of interest" description="Disordered" evidence="1">
    <location>
        <begin position="171"/>
        <end position="234"/>
    </location>
</feature>
<sequence>MALDPQSIEKKDFPIGRRGYEPEAVDAHLAAISAEVEQLKRAKGAPASAGAASLALAASEQVRSIVEAAESSAAAIEAAAQDEAARIRAEAQSDAQGTRDDAVAKSAEHVGKVAESTQLMLQRVDAMESELGALIESLRTGANRLNADLTLLQGNMGELYGAAGSTVEPLPPVPAPAPVAADPEPEPAAAAAEPEAAPVEEPAAAEEAPGLFASTETAAPAEAPKADAAPAEGGDVEGARLIALNMALNGSSREETDTYLSENFDLADRAALLDEVYATIG</sequence>
<protein>
    <recommendedName>
        <fullName evidence="4">Antigen 84</fullName>
    </recommendedName>
</protein>
<evidence type="ECO:0000256" key="1">
    <source>
        <dbReference type="SAM" id="MobiDB-lite"/>
    </source>
</evidence>
<dbReference type="PANTHER" id="PTHR35794:SF2">
    <property type="entry name" value="CELL DIVISION PROTEIN DIVIVA"/>
    <property type="match status" value="1"/>
</dbReference>
<dbReference type="AlphaFoldDB" id="A0A2T4UEQ2"/>
<accession>A0A2T4UEQ2</accession>
<comment type="caution">
    <text evidence="2">The sequence shown here is derived from an EMBL/GenBank/DDBJ whole genome shotgun (WGS) entry which is preliminary data.</text>
</comment>
<gene>
    <name evidence="2" type="ORF">C7Y72_14615</name>
</gene>
<dbReference type="EMBL" id="PYYB01000002">
    <property type="protein sequence ID" value="PTL56215.1"/>
    <property type="molecule type" value="Genomic_DNA"/>
</dbReference>
<dbReference type="Pfam" id="PF05103">
    <property type="entry name" value="DivIVA"/>
    <property type="match status" value="1"/>
</dbReference>
<evidence type="ECO:0008006" key="4">
    <source>
        <dbReference type="Google" id="ProtNLM"/>
    </source>
</evidence>
<evidence type="ECO:0000313" key="3">
    <source>
        <dbReference type="Proteomes" id="UP000240739"/>
    </source>
</evidence>
<evidence type="ECO:0000313" key="2">
    <source>
        <dbReference type="EMBL" id="PTL56215.1"/>
    </source>
</evidence>
<dbReference type="Gene3D" id="6.10.250.660">
    <property type="match status" value="1"/>
</dbReference>
<reference evidence="2 3" key="1">
    <citation type="submission" date="2018-03" db="EMBL/GenBank/DDBJ databases">
        <title>Aquarubrobacter algicola gen. nov., sp. nov., a novel actinobacterium isolated from shallow eutrophic lake during the end of cyanobacterial harmful algal blooms.</title>
        <authorList>
            <person name="Chun S.J."/>
        </authorList>
    </citation>
    <scope>NUCLEOTIDE SEQUENCE [LARGE SCALE GENOMIC DNA]</scope>
    <source>
        <strain evidence="2 3">Seoho-28</strain>
    </source>
</reference>
<feature type="compositionally biased region" description="Low complexity" evidence="1">
    <location>
        <begin position="178"/>
        <end position="232"/>
    </location>
</feature>
<dbReference type="PANTHER" id="PTHR35794">
    <property type="entry name" value="CELL DIVISION PROTEIN DIVIVA"/>
    <property type="match status" value="1"/>
</dbReference>